<feature type="transmembrane region" description="Helical" evidence="7">
    <location>
        <begin position="375"/>
        <end position="397"/>
    </location>
</feature>
<comment type="subcellular location">
    <subcellularLocation>
        <location evidence="1">Membrane</location>
        <topology evidence="1">Multi-pass membrane protein</topology>
    </subcellularLocation>
</comment>
<accession>A0A158RBT0</accession>
<feature type="domain" description="SSD" evidence="8">
    <location>
        <begin position="345"/>
        <end position="511"/>
    </location>
</feature>
<dbReference type="GO" id="GO:0005886">
    <property type="term" value="C:plasma membrane"/>
    <property type="evidence" value="ECO:0007669"/>
    <property type="project" value="TreeGrafter"/>
</dbReference>
<dbReference type="PANTHER" id="PTHR10796:SF88">
    <property type="entry name" value="SSD DOMAIN-CONTAINING PROTEIN"/>
    <property type="match status" value="1"/>
</dbReference>
<dbReference type="Gene3D" id="1.20.1640.10">
    <property type="entry name" value="Multidrug efflux transporter AcrB transmembrane domain"/>
    <property type="match status" value="2"/>
</dbReference>
<feature type="transmembrane region" description="Helical" evidence="7">
    <location>
        <begin position="778"/>
        <end position="799"/>
    </location>
</feature>
<evidence type="ECO:0000313" key="10">
    <source>
        <dbReference type="Proteomes" id="UP000276776"/>
    </source>
</evidence>
<evidence type="ECO:0000256" key="5">
    <source>
        <dbReference type="ARBA" id="ARBA00023136"/>
    </source>
</evidence>
<dbReference type="InterPro" id="IPR051697">
    <property type="entry name" value="Patched_domain-protein"/>
</dbReference>
<dbReference type="OrthoDB" id="6510177at2759"/>
<dbReference type="AlphaFoldDB" id="A0A158RBT0"/>
<feature type="transmembrane region" description="Helical" evidence="7">
    <location>
        <begin position="341"/>
        <end position="363"/>
    </location>
</feature>
<keyword evidence="6" id="KW-0325">Glycoprotein</keyword>
<sequence>MDNYVLLIIARIFNVRRDKNIVFPSQHFNEIPTEKKEIYVEIITSKFDMSLSPSTSTSSNNQTRLVQYINELHKRWSYFLADHVIVTIVLSVVLSIICAIKVINTSYETDVSGFVPYGVRSRYEFAVQEEFTNHNGKGFVIMAVIIPKDNGSMLREELLQEAVEVDRLISNNFTLHNHINGQDESFSQFCLSSCVLNIPLLHFQTGFQVQLDLLRANKSLNDRIDLRYPVSKLFGRSINIQMNFNGVKLRNDTFLIGNEMNESTAQITNYYPIITNMVSVKMLKLLYRSERIGDWTDQEIKQYELSIARYFQNDYKSENIRVFTVSFNYVGYEIARAGLSILPYLIVGFCIMFICSTLSTLISATYMQQMTIHKIYLPIFACICPLMANATAIGLLITLGIRYDAILCITPFLALAIGVDDAYLMMHAWQRTARECTRHPTKEDSVAYRLSEVLQDTGPAILISALTNILADAVGTFTGSPNITILCFGNMTTIFMDYVYQLTFYSAILCISGHFEMKSASEQQNIHSIEIGNEKKGAITNCCGQGITQAKIELTSEKLFPMDSPLIQTNHLLQAYQVPEHTVAQFYVSNPGNLSNPLRLDRLNQMVSELEHLKGSWGPESTNYFIRDFIDYEKHIKEEDEDNEENGLLFSSKNSLQSSKHKFDESDLPLFLDWPEYQKWQGFLNFNETTGHLRKFIFTTSYYGENLKEWPERGVLLNKWRSVIDKYNEFNVSVYMDDALFLDLIDNMATDIWQSALGILLCMAFICFIFLYDIFTVIVVSAAILSILTSLIGLINFAGINLEPIMVSAMLISMGFSVDIPAHVAYHYNSAGTNSEKRLTVKEKLRICFASVALPALQASFSSSLCLLGLAFKPLYMAQVFVNVMVLCIFLCVLHGLLIIPCMLVLIDMLMQLLKRWRNLHVVSTITSRS</sequence>
<evidence type="ECO:0000256" key="3">
    <source>
        <dbReference type="ARBA" id="ARBA00022692"/>
    </source>
</evidence>
<keyword evidence="3 7" id="KW-0812">Transmembrane</keyword>
<keyword evidence="5 7" id="KW-0472">Membrane</keyword>
<dbReference type="OMA" id="ICPLMAN"/>
<dbReference type="InterPro" id="IPR003392">
    <property type="entry name" value="PTHD_SSD"/>
</dbReference>
<feature type="transmembrane region" description="Helical" evidence="7">
    <location>
        <begin position="805"/>
        <end position="826"/>
    </location>
</feature>
<dbReference type="Pfam" id="PF02460">
    <property type="entry name" value="Patched"/>
    <property type="match status" value="1"/>
</dbReference>
<dbReference type="GO" id="GO:0006897">
    <property type="term" value="P:endocytosis"/>
    <property type="evidence" value="ECO:0007669"/>
    <property type="project" value="TreeGrafter"/>
</dbReference>
<evidence type="ECO:0000256" key="1">
    <source>
        <dbReference type="ARBA" id="ARBA00004141"/>
    </source>
</evidence>
<protein>
    <submittedName>
        <fullName evidence="11">SSD domain-containing protein</fullName>
    </submittedName>
</protein>
<gene>
    <name evidence="9" type="ORF">TCLT_LOCUS5504</name>
</gene>
<reference evidence="11" key="1">
    <citation type="submission" date="2016-04" db="UniProtKB">
        <authorList>
            <consortium name="WormBaseParasite"/>
        </authorList>
    </citation>
    <scope>IDENTIFICATION</scope>
</reference>
<dbReference type="InterPro" id="IPR000731">
    <property type="entry name" value="SSD"/>
</dbReference>
<keyword evidence="10" id="KW-1185">Reference proteome</keyword>
<evidence type="ECO:0000313" key="9">
    <source>
        <dbReference type="EMBL" id="VDN02756.1"/>
    </source>
</evidence>
<dbReference type="GO" id="GO:0030659">
    <property type="term" value="C:cytoplasmic vesicle membrane"/>
    <property type="evidence" value="ECO:0007669"/>
    <property type="project" value="TreeGrafter"/>
</dbReference>
<reference evidence="9 10" key="2">
    <citation type="submission" date="2018-11" db="EMBL/GenBank/DDBJ databases">
        <authorList>
            <consortium name="Pathogen Informatics"/>
        </authorList>
    </citation>
    <scope>NUCLEOTIDE SEQUENCE [LARGE SCALE GENOMIC DNA]</scope>
</reference>
<evidence type="ECO:0000313" key="11">
    <source>
        <dbReference type="WBParaSite" id="TCLT_0000551501-mRNA-1"/>
    </source>
</evidence>
<evidence type="ECO:0000256" key="2">
    <source>
        <dbReference type="ARBA" id="ARBA00005585"/>
    </source>
</evidence>
<dbReference type="EMBL" id="UYYF01004343">
    <property type="protein sequence ID" value="VDN02756.1"/>
    <property type="molecule type" value="Genomic_DNA"/>
</dbReference>
<feature type="transmembrane region" description="Helical" evidence="7">
    <location>
        <begin position="752"/>
        <end position="771"/>
    </location>
</feature>
<evidence type="ECO:0000256" key="7">
    <source>
        <dbReference type="SAM" id="Phobius"/>
    </source>
</evidence>
<organism evidence="11">
    <name type="scientific">Thelazia callipaeda</name>
    <name type="common">Oriental eyeworm</name>
    <name type="synonym">Parasitic nematode</name>
    <dbReference type="NCBI Taxonomy" id="103827"/>
    <lineage>
        <taxon>Eukaryota</taxon>
        <taxon>Metazoa</taxon>
        <taxon>Ecdysozoa</taxon>
        <taxon>Nematoda</taxon>
        <taxon>Chromadorea</taxon>
        <taxon>Rhabditida</taxon>
        <taxon>Spirurina</taxon>
        <taxon>Spiruromorpha</taxon>
        <taxon>Thelazioidea</taxon>
        <taxon>Thelaziidae</taxon>
        <taxon>Thelazia</taxon>
    </lineage>
</organism>
<name>A0A158RBT0_THECL</name>
<evidence type="ECO:0000256" key="6">
    <source>
        <dbReference type="ARBA" id="ARBA00023180"/>
    </source>
</evidence>
<comment type="similarity">
    <text evidence="2">Belongs to the patched family.</text>
</comment>
<dbReference type="Proteomes" id="UP000276776">
    <property type="component" value="Unassembled WGS sequence"/>
</dbReference>
<dbReference type="GO" id="GO:0018996">
    <property type="term" value="P:molting cycle, collagen and cuticulin-based cuticle"/>
    <property type="evidence" value="ECO:0007669"/>
    <property type="project" value="TreeGrafter"/>
</dbReference>
<dbReference type="WBParaSite" id="TCLT_0000551501-mRNA-1">
    <property type="protein sequence ID" value="TCLT_0000551501-mRNA-1"/>
    <property type="gene ID" value="TCLT_0000551501"/>
</dbReference>
<keyword evidence="4 7" id="KW-1133">Transmembrane helix</keyword>
<dbReference type="PANTHER" id="PTHR10796">
    <property type="entry name" value="PATCHED-RELATED"/>
    <property type="match status" value="1"/>
</dbReference>
<dbReference type="SUPFAM" id="SSF82866">
    <property type="entry name" value="Multidrug efflux transporter AcrB transmembrane domain"/>
    <property type="match status" value="2"/>
</dbReference>
<evidence type="ECO:0000259" key="8">
    <source>
        <dbReference type="PROSITE" id="PS50156"/>
    </source>
</evidence>
<feature type="transmembrane region" description="Helical" evidence="7">
    <location>
        <begin position="884"/>
        <end position="907"/>
    </location>
</feature>
<feature type="transmembrane region" description="Helical" evidence="7">
    <location>
        <begin position="847"/>
        <end position="872"/>
    </location>
</feature>
<evidence type="ECO:0000256" key="4">
    <source>
        <dbReference type="ARBA" id="ARBA00022989"/>
    </source>
</evidence>
<proteinExistence type="inferred from homology"/>
<dbReference type="PROSITE" id="PS50156">
    <property type="entry name" value="SSD"/>
    <property type="match status" value="1"/>
</dbReference>